<dbReference type="PROSITE" id="PS50404">
    <property type="entry name" value="GST_NTER"/>
    <property type="match status" value="1"/>
</dbReference>
<dbReference type="Proteomes" id="UP000310158">
    <property type="component" value="Unassembled WGS sequence"/>
</dbReference>
<organism evidence="2 3">
    <name type="scientific">Bondarzewia mesenterica</name>
    <dbReference type="NCBI Taxonomy" id="1095465"/>
    <lineage>
        <taxon>Eukaryota</taxon>
        <taxon>Fungi</taxon>
        <taxon>Dikarya</taxon>
        <taxon>Basidiomycota</taxon>
        <taxon>Agaricomycotina</taxon>
        <taxon>Agaricomycetes</taxon>
        <taxon>Russulales</taxon>
        <taxon>Bondarzewiaceae</taxon>
        <taxon>Bondarzewia</taxon>
    </lineage>
</organism>
<dbReference type="SUPFAM" id="SSF52833">
    <property type="entry name" value="Thioredoxin-like"/>
    <property type="match status" value="1"/>
</dbReference>
<dbReference type="InterPro" id="IPR004045">
    <property type="entry name" value="Glutathione_S-Trfase_N"/>
</dbReference>
<dbReference type="AlphaFoldDB" id="A0A4S4LZQ8"/>
<dbReference type="Gene3D" id="1.20.1050.10">
    <property type="match status" value="1"/>
</dbReference>
<dbReference type="InterPro" id="IPR036249">
    <property type="entry name" value="Thioredoxin-like_sf"/>
</dbReference>
<dbReference type="Pfam" id="PF22041">
    <property type="entry name" value="GST_C_7"/>
    <property type="match status" value="1"/>
</dbReference>
<proteinExistence type="predicted"/>
<dbReference type="Pfam" id="PF13417">
    <property type="entry name" value="GST_N_3"/>
    <property type="match status" value="1"/>
</dbReference>
<dbReference type="OrthoDB" id="4951845at2759"/>
<feature type="domain" description="GST N-terminal" evidence="1">
    <location>
        <begin position="1"/>
        <end position="87"/>
    </location>
</feature>
<reference evidence="2 3" key="1">
    <citation type="submission" date="2019-02" db="EMBL/GenBank/DDBJ databases">
        <title>Genome sequencing of the rare red list fungi Bondarzewia mesenterica.</title>
        <authorList>
            <person name="Buettner E."/>
            <person name="Kellner H."/>
        </authorList>
    </citation>
    <scope>NUCLEOTIDE SEQUENCE [LARGE SCALE GENOMIC DNA]</scope>
    <source>
        <strain evidence="2 3">DSM 108281</strain>
    </source>
</reference>
<dbReference type="EMBL" id="SGPL01000083">
    <property type="protein sequence ID" value="THH18209.1"/>
    <property type="molecule type" value="Genomic_DNA"/>
</dbReference>
<comment type="caution">
    <text evidence="2">The sequence shown here is derived from an EMBL/GenBank/DDBJ whole genome shotgun (WGS) entry which is preliminary data.</text>
</comment>
<evidence type="ECO:0000313" key="2">
    <source>
        <dbReference type="EMBL" id="THH18209.1"/>
    </source>
</evidence>
<dbReference type="Gene3D" id="3.40.30.10">
    <property type="entry name" value="Glutaredoxin"/>
    <property type="match status" value="1"/>
</dbReference>
<sequence length="245" mass="27298">MSSTIILYDIPGNAVKTQAWSPNTWKARFALNMKGLPYKTIGAEHTGVLDGKPHYTLPVIHDTTTGAVISESYKIAQYLDKTYPSAPRIIPAGTDALQRMFTEVLSSKVGKLVFLICGYPSMVQLPPRSLEYFSRTREAIFGKPVKELLADSERGKVWKTVIDSFGEVGKWMDANGKGKVFVMGDVPSFADGAIASQIVWMKTVLGMESVEWKDLMMADEGRWAKFAEEMNKWEFVDEEGLKSVV</sequence>
<name>A0A4S4LZQ8_9AGAM</name>
<evidence type="ECO:0000259" key="1">
    <source>
        <dbReference type="PROSITE" id="PS50404"/>
    </source>
</evidence>
<gene>
    <name evidence="2" type="ORF">EW146_g2740</name>
</gene>
<dbReference type="InterPro" id="IPR054416">
    <property type="entry name" value="GST_UstS-like_C"/>
</dbReference>
<keyword evidence="3" id="KW-1185">Reference proteome</keyword>
<dbReference type="InterPro" id="IPR036282">
    <property type="entry name" value="Glutathione-S-Trfase_C_sf"/>
</dbReference>
<evidence type="ECO:0000313" key="3">
    <source>
        <dbReference type="Proteomes" id="UP000310158"/>
    </source>
</evidence>
<protein>
    <recommendedName>
        <fullName evidence="1">GST N-terminal domain-containing protein</fullName>
    </recommendedName>
</protein>
<accession>A0A4S4LZQ8</accession>
<dbReference type="SUPFAM" id="SSF47616">
    <property type="entry name" value="GST C-terminal domain-like"/>
    <property type="match status" value="1"/>
</dbReference>